<sequence>MMAMSGFSMSPAAPSLLPPSPHPRPQRQSPAPASSSSASSSAASASATGTTPGRVRAASGLATRAASASGTQSSVRKDEAEEYDSATSDEDGALDDLDEADLLRSQPSAARNPSPHTPARRRRTRSPPRQPLSREVGSPRKEQGSSAKQPRRAREAPPSPHSKHPDQQLKKKKKHLAQHRPAEHKRPHRFQIKHESLMAMTEEDMIAQAKRASLRDAYLHRPPAAAKRGARMVPAHEADHEDDDDDGRTGDQRAGDHTVTDDEDMLLQIALAQSLQEK</sequence>
<dbReference type="InParanoid" id="F2U233"/>
<evidence type="ECO:0000313" key="3">
    <source>
        <dbReference type="Proteomes" id="UP000007799"/>
    </source>
</evidence>
<dbReference type="PROSITE" id="PS50330">
    <property type="entry name" value="UIM"/>
    <property type="match status" value="1"/>
</dbReference>
<feature type="compositionally biased region" description="Basic residues" evidence="1">
    <location>
        <begin position="170"/>
        <end position="191"/>
    </location>
</feature>
<reference evidence="2" key="1">
    <citation type="submission" date="2009-08" db="EMBL/GenBank/DDBJ databases">
        <title>Annotation of Salpingoeca rosetta.</title>
        <authorList>
            <consortium name="The Broad Institute Genome Sequencing Platform"/>
            <person name="Russ C."/>
            <person name="Cuomo C."/>
            <person name="Burger G."/>
            <person name="Gray M.W."/>
            <person name="Holland P.W.H."/>
            <person name="King N."/>
            <person name="Lang F.B.F."/>
            <person name="Roger A.J."/>
            <person name="Ruiz-Trillo I."/>
            <person name="Young S.K."/>
            <person name="Zeng Q."/>
            <person name="Gargeya S."/>
            <person name="Alvarado L."/>
            <person name="Berlin A."/>
            <person name="Chapman S.B."/>
            <person name="Chen Z."/>
            <person name="Freedman E."/>
            <person name="Gellesch M."/>
            <person name="Goldberg J."/>
            <person name="Griggs A."/>
            <person name="Gujja S."/>
            <person name="Heilman E."/>
            <person name="Heiman D."/>
            <person name="Howarth C."/>
            <person name="Mehta T."/>
            <person name="Neiman D."/>
            <person name="Pearson M."/>
            <person name="Roberts A."/>
            <person name="Saif S."/>
            <person name="Shea T."/>
            <person name="Shenoy N."/>
            <person name="Sisk P."/>
            <person name="Stolte C."/>
            <person name="Sykes S."/>
            <person name="White J."/>
            <person name="Yandava C."/>
            <person name="Haas B."/>
            <person name="Nusbaum C."/>
            <person name="Birren B."/>
        </authorList>
    </citation>
    <scope>NUCLEOTIDE SEQUENCE</scope>
    <source>
        <strain evidence="2">ATCC 50818</strain>
    </source>
</reference>
<dbReference type="InterPro" id="IPR003903">
    <property type="entry name" value="UIM_dom"/>
</dbReference>
<feature type="compositionally biased region" description="Low complexity" evidence="1">
    <location>
        <begin position="56"/>
        <end position="71"/>
    </location>
</feature>
<dbReference type="KEGG" id="sre:PTSG_02399"/>
<gene>
    <name evidence="2" type="ORF">PTSG_02399</name>
</gene>
<proteinExistence type="predicted"/>
<feature type="compositionally biased region" description="Low complexity" evidence="1">
    <location>
        <begin position="26"/>
        <end position="47"/>
    </location>
</feature>
<dbReference type="GeneID" id="16077481"/>
<feature type="compositionally biased region" description="Acidic residues" evidence="1">
    <location>
        <begin position="80"/>
        <end position="100"/>
    </location>
</feature>
<dbReference type="AlphaFoldDB" id="F2U233"/>
<evidence type="ECO:0000313" key="2">
    <source>
        <dbReference type="EMBL" id="EGD81685.1"/>
    </source>
</evidence>
<dbReference type="EMBL" id="GL832959">
    <property type="protein sequence ID" value="EGD81685.1"/>
    <property type="molecule type" value="Genomic_DNA"/>
</dbReference>
<evidence type="ECO:0000256" key="1">
    <source>
        <dbReference type="SAM" id="MobiDB-lite"/>
    </source>
</evidence>
<organism evidence="2 3">
    <name type="scientific">Salpingoeca rosetta (strain ATCC 50818 / BSB-021)</name>
    <dbReference type="NCBI Taxonomy" id="946362"/>
    <lineage>
        <taxon>Eukaryota</taxon>
        <taxon>Choanoflagellata</taxon>
        <taxon>Craspedida</taxon>
        <taxon>Salpingoecidae</taxon>
        <taxon>Salpingoeca</taxon>
    </lineage>
</organism>
<accession>F2U233</accession>
<feature type="compositionally biased region" description="Basic and acidic residues" evidence="1">
    <location>
        <begin position="247"/>
        <end position="260"/>
    </location>
</feature>
<feature type="region of interest" description="Disordered" evidence="1">
    <location>
        <begin position="225"/>
        <end position="265"/>
    </location>
</feature>
<keyword evidence="3" id="KW-1185">Reference proteome</keyword>
<name>F2U233_SALR5</name>
<feature type="region of interest" description="Disordered" evidence="1">
    <location>
        <begin position="1"/>
        <end position="192"/>
    </location>
</feature>
<dbReference type="RefSeq" id="XP_004996889.1">
    <property type="nucleotide sequence ID" value="XM_004996832.1"/>
</dbReference>
<dbReference type="Proteomes" id="UP000007799">
    <property type="component" value="Unassembled WGS sequence"/>
</dbReference>
<protein>
    <submittedName>
        <fullName evidence="2">Uncharacterized protein</fullName>
    </submittedName>
</protein>